<reference evidence="1 2" key="1">
    <citation type="submission" date="2021-06" db="EMBL/GenBank/DDBJ databases">
        <authorList>
            <person name="Pan X."/>
        </authorList>
    </citation>
    <scope>NUCLEOTIDE SEQUENCE [LARGE SCALE GENOMIC DNA]</scope>
    <source>
        <strain evidence="1 2">4503</strain>
    </source>
</reference>
<name>A0ABS6CXF4_9ACTN</name>
<feature type="non-terminal residue" evidence="1">
    <location>
        <position position="393"/>
    </location>
</feature>
<organism evidence="1 2">
    <name type="scientific">Streptomyces niphimycinicus</name>
    <dbReference type="NCBI Taxonomy" id="2842201"/>
    <lineage>
        <taxon>Bacteria</taxon>
        <taxon>Bacillati</taxon>
        <taxon>Actinomycetota</taxon>
        <taxon>Actinomycetes</taxon>
        <taxon>Kitasatosporales</taxon>
        <taxon>Streptomycetaceae</taxon>
        <taxon>Streptomyces</taxon>
    </lineage>
</organism>
<dbReference type="EMBL" id="JAHLEM010001140">
    <property type="protein sequence ID" value="MBU3871572.1"/>
    <property type="molecule type" value="Genomic_DNA"/>
</dbReference>
<protein>
    <submittedName>
        <fullName evidence="1">Uncharacterized protein</fullName>
    </submittedName>
</protein>
<keyword evidence="2" id="KW-1185">Reference proteome</keyword>
<evidence type="ECO:0000313" key="2">
    <source>
        <dbReference type="Proteomes" id="UP000720508"/>
    </source>
</evidence>
<accession>A0ABS6CXF4</accession>
<sequence length="393" mass="41472">MGASAGTAAASAGDGTLTVQVLRDFFGTGVINTTMDVPQRGMKVNVSDPAGHRVTGTTDATGKVVVSKSTALTGGQYRVDVTIPAPYNKYLRAAPASTAENHFDSFTTFVNVSDGKDDSVITGVWNPADYALPDTRYFVPIQNASSGKDTRALVAFGTDKRGTCPDQTACPTTINTQDQVGTTFALAYDKYRKRVFQGAFARRYTPYGPDGGNAIYTTPTDGGSAPTLFAKVPGAAVTSHDASNMIKDAGFTNAPGKESIGGMALSEDGSTLYAVNLLTRRLVSFDATGTTASAPEATVRIPDPGCAASTDWRPFALSTHDNKLYVGGVCSAESTQKREDLKAVVYTYDGGQFDTVLTQPLTGERGTVYAGAEGNDQANHWNPWNTNLATWDQ</sequence>
<gene>
    <name evidence="1" type="ORF">KN815_48265</name>
</gene>
<evidence type="ECO:0000313" key="1">
    <source>
        <dbReference type="EMBL" id="MBU3871572.1"/>
    </source>
</evidence>
<dbReference type="SUPFAM" id="SSF63829">
    <property type="entry name" value="Calcium-dependent phosphotriesterase"/>
    <property type="match status" value="1"/>
</dbReference>
<dbReference type="Proteomes" id="UP000720508">
    <property type="component" value="Unassembled WGS sequence"/>
</dbReference>
<comment type="caution">
    <text evidence="1">The sequence shown here is derived from an EMBL/GenBank/DDBJ whole genome shotgun (WGS) entry which is preliminary data.</text>
</comment>
<proteinExistence type="predicted"/>